<feature type="domain" description="Gfo/Idh/MocA-like oxidoreductase N-terminal" evidence="4">
    <location>
        <begin position="3"/>
        <end position="121"/>
    </location>
</feature>
<dbReference type="InterPro" id="IPR000683">
    <property type="entry name" value="Gfo/Idh/MocA-like_OxRdtase_N"/>
</dbReference>
<evidence type="ECO:0000256" key="3">
    <source>
        <dbReference type="ARBA" id="ARBA00023027"/>
    </source>
</evidence>
<dbReference type="SUPFAM" id="SSF51735">
    <property type="entry name" value="NAD(P)-binding Rossmann-fold domains"/>
    <property type="match status" value="1"/>
</dbReference>
<dbReference type="Pfam" id="PF01408">
    <property type="entry name" value="GFO_IDH_MocA"/>
    <property type="match status" value="1"/>
</dbReference>
<dbReference type="InterPro" id="IPR051317">
    <property type="entry name" value="Gfo/Idh/MocA_oxidoreduct"/>
</dbReference>
<dbReference type="Gene3D" id="3.40.50.720">
    <property type="entry name" value="NAD(P)-binding Rossmann-like Domain"/>
    <property type="match status" value="1"/>
</dbReference>
<sequence length="345" mass="36409">MVRIALAGYAYGRTLHAPLIEEAGGQIVAVATSAPERAAMARADLPEARVVPDLEALLGVLSEVGADAVVLVTPTGRHAEHAGAVIDAGVPCVVDKPLACDATAAEVVVERARTARVPLTVFQNRRYDSGSRALATLLVDGVEGPLGRLRRFEMRYERWRPEPKQRWREQTPWQEGGGVLLDLASHVVDAAVQTMGRVVSVYAQVDAVTTVSEDDAVLHCRHVGGGTSILAVSSVAPAPGPRLRVIGSRAGYLWDHSDEGCSYPDLRDTPGHAGYLVKGATRRAVAVPPGGQADFYRSLACALSEPGGYSAAQAAMPVDPLDAVHTLAVIDAARVSAAENRVVEL</sequence>
<evidence type="ECO:0000256" key="2">
    <source>
        <dbReference type="ARBA" id="ARBA00023002"/>
    </source>
</evidence>
<keyword evidence="7" id="KW-1185">Reference proteome</keyword>
<dbReference type="EMBL" id="BAGZ01000009">
    <property type="protein sequence ID" value="GAB78456.1"/>
    <property type="molecule type" value="Genomic_DNA"/>
</dbReference>
<dbReference type="PANTHER" id="PTHR43708">
    <property type="entry name" value="CONSERVED EXPRESSED OXIDOREDUCTASE (EUROFUNG)"/>
    <property type="match status" value="1"/>
</dbReference>
<dbReference type="GO" id="GO:0016491">
    <property type="term" value="F:oxidoreductase activity"/>
    <property type="evidence" value="ECO:0007669"/>
    <property type="project" value="UniProtKB-KW"/>
</dbReference>
<keyword evidence="2" id="KW-0560">Oxidoreductase</keyword>
<accession>K6UMW0</accession>
<dbReference type="STRING" id="100225.SAMN05421595_2724"/>
<evidence type="ECO:0000256" key="1">
    <source>
        <dbReference type="ARBA" id="ARBA00010928"/>
    </source>
</evidence>
<dbReference type="GO" id="GO:0000166">
    <property type="term" value="F:nucleotide binding"/>
    <property type="evidence" value="ECO:0007669"/>
    <property type="project" value="InterPro"/>
</dbReference>
<protein>
    <submittedName>
        <fullName evidence="6">Putative oxidoreductase</fullName>
    </submittedName>
</protein>
<dbReference type="OrthoDB" id="256869at2"/>
<dbReference type="Pfam" id="PF22725">
    <property type="entry name" value="GFO_IDH_MocA_C3"/>
    <property type="match status" value="1"/>
</dbReference>
<dbReference type="SUPFAM" id="SSF55347">
    <property type="entry name" value="Glyceraldehyde-3-phosphate dehydrogenase-like, C-terminal domain"/>
    <property type="match status" value="1"/>
</dbReference>
<dbReference type="InterPro" id="IPR055170">
    <property type="entry name" value="GFO_IDH_MocA-like_dom"/>
</dbReference>
<dbReference type="AlphaFoldDB" id="K6UMW0"/>
<organism evidence="6 7">
    <name type="scientific">Austwickia chelonae NBRC 105200</name>
    <dbReference type="NCBI Taxonomy" id="1184607"/>
    <lineage>
        <taxon>Bacteria</taxon>
        <taxon>Bacillati</taxon>
        <taxon>Actinomycetota</taxon>
        <taxon>Actinomycetes</taxon>
        <taxon>Micrococcales</taxon>
        <taxon>Dermatophilaceae</taxon>
        <taxon>Austwickia</taxon>
    </lineage>
</organism>
<dbReference type="Gene3D" id="3.30.360.10">
    <property type="entry name" value="Dihydrodipicolinate Reductase, domain 2"/>
    <property type="match status" value="1"/>
</dbReference>
<evidence type="ECO:0000259" key="5">
    <source>
        <dbReference type="Pfam" id="PF22725"/>
    </source>
</evidence>
<feature type="domain" description="GFO/IDH/MocA-like oxidoreductase" evidence="5">
    <location>
        <begin position="143"/>
        <end position="251"/>
    </location>
</feature>
<comment type="caution">
    <text evidence="6">The sequence shown here is derived from an EMBL/GenBank/DDBJ whole genome shotgun (WGS) entry which is preliminary data.</text>
</comment>
<name>K6UMW0_9MICO</name>
<reference evidence="6 7" key="1">
    <citation type="submission" date="2012-08" db="EMBL/GenBank/DDBJ databases">
        <title>Whole genome shotgun sequence of Austwickia chelonae NBRC 105200.</title>
        <authorList>
            <person name="Yoshida I."/>
            <person name="Hosoyama A."/>
            <person name="Tsuchikane K."/>
            <person name="Katsumata H."/>
            <person name="Ando Y."/>
            <person name="Ohji S."/>
            <person name="Hamada M."/>
            <person name="Tamura T."/>
            <person name="Yamazoe A."/>
            <person name="Yamazaki S."/>
            <person name="Fujita N."/>
        </authorList>
    </citation>
    <scope>NUCLEOTIDE SEQUENCE [LARGE SCALE GENOMIC DNA]</scope>
    <source>
        <strain evidence="6 7">NBRC 105200</strain>
    </source>
</reference>
<comment type="similarity">
    <text evidence="1">Belongs to the Gfo/Idh/MocA family.</text>
</comment>
<keyword evidence="3" id="KW-0520">NAD</keyword>
<dbReference type="eggNOG" id="COG0673">
    <property type="taxonomic scope" value="Bacteria"/>
</dbReference>
<dbReference type="Proteomes" id="UP000008495">
    <property type="component" value="Unassembled WGS sequence"/>
</dbReference>
<evidence type="ECO:0000313" key="7">
    <source>
        <dbReference type="Proteomes" id="UP000008495"/>
    </source>
</evidence>
<evidence type="ECO:0000259" key="4">
    <source>
        <dbReference type="Pfam" id="PF01408"/>
    </source>
</evidence>
<dbReference type="PANTHER" id="PTHR43708:SF5">
    <property type="entry name" value="CONSERVED EXPRESSED OXIDOREDUCTASE (EUROFUNG)-RELATED"/>
    <property type="match status" value="1"/>
</dbReference>
<gene>
    <name evidence="6" type="ORF">AUCHE_09_00610</name>
</gene>
<dbReference type="InterPro" id="IPR036291">
    <property type="entry name" value="NAD(P)-bd_dom_sf"/>
</dbReference>
<proteinExistence type="inferred from homology"/>
<evidence type="ECO:0000313" key="6">
    <source>
        <dbReference type="EMBL" id="GAB78456.1"/>
    </source>
</evidence>